<proteinExistence type="predicted"/>
<accession>A0ABV7HGW0</accession>
<sequence length="300" mass="33845">MVSLGTKLKAMIVVTLMLLSVQLKAELQPFPYSDIQTQSVSEVPDYRLILSPVTKVNGRLHVSKSRRLNANLVRALYRLHDDFELEEIWGFYQQQLQRQDAEVWFQCHSRDCGVSALWANDIFGDAKLGGLESSQHYGVYHWRSSERSHIVVLYGVVRANKRKYVMVDQLTASVDQVSEGPITKKSDLPERGQTPILIPVSLNASNRLVMTSSARTQVASLSQKFLSMRPERIFFVGHYSSDEGIETEIEKSEQLAQQLRDYVGSTVSGLRIDVHGVGPLSPSHPKASSLKQWVEVFVEN</sequence>
<evidence type="ECO:0000313" key="2">
    <source>
        <dbReference type="Proteomes" id="UP001595476"/>
    </source>
</evidence>
<comment type="caution">
    <text evidence="1">The sequence shown here is derived from an EMBL/GenBank/DDBJ whole genome shotgun (WGS) entry which is preliminary data.</text>
</comment>
<dbReference type="Proteomes" id="UP001595476">
    <property type="component" value="Unassembled WGS sequence"/>
</dbReference>
<organism evidence="1 2">
    <name type="scientific">Litoribrevibacter euphylliae</name>
    <dbReference type="NCBI Taxonomy" id="1834034"/>
    <lineage>
        <taxon>Bacteria</taxon>
        <taxon>Pseudomonadati</taxon>
        <taxon>Pseudomonadota</taxon>
        <taxon>Gammaproteobacteria</taxon>
        <taxon>Oceanospirillales</taxon>
        <taxon>Oceanospirillaceae</taxon>
        <taxon>Litoribrevibacter</taxon>
    </lineage>
</organism>
<gene>
    <name evidence="1" type="ORF">ACFOEK_12505</name>
</gene>
<reference evidence="2" key="1">
    <citation type="journal article" date="2019" name="Int. J. Syst. Evol. Microbiol.">
        <title>The Global Catalogue of Microorganisms (GCM) 10K type strain sequencing project: providing services to taxonomists for standard genome sequencing and annotation.</title>
        <authorList>
            <consortium name="The Broad Institute Genomics Platform"/>
            <consortium name="The Broad Institute Genome Sequencing Center for Infectious Disease"/>
            <person name="Wu L."/>
            <person name="Ma J."/>
        </authorList>
    </citation>
    <scope>NUCLEOTIDE SEQUENCE [LARGE SCALE GENOMIC DNA]</scope>
    <source>
        <strain evidence="2">KCTC 52438</strain>
    </source>
</reference>
<dbReference type="RefSeq" id="WP_386721389.1">
    <property type="nucleotide sequence ID" value="NZ_JBHRSZ010000004.1"/>
</dbReference>
<name>A0ABV7HGW0_9GAMM</name>
<dbReference type="Pfam" id="PF16234">
    <property type="entry name" value="DUF4892"/>
    <property type="match status" value="1"/>
</dbReference>
<protein>
    <submittedName>
        <fullName evidence="1">DUF4892 domain-containing protein</fullName>
    </submittedName>
</protein>
<evidence type="ECO:0000313" key="1">
    <source>
        <dbReference type="EMBL" id="MFC3151853.1"/>
    </source>
</evidence>
<keyword evidence="2" id="KW-1185">Reference proteome</keyword>
<dbReference type="EMBL" id="JBHRSZ010000004">
    <property type="protein sequence ID" value="MFC3151853.1"/>
    <property type="molecule type" value="Genomic_DNA"/>
</dbReference>
<dbReference type="InterPro" id="IPR032608">
    <property type="entry name" value="DUF4892"/>
</dbReference>